<accession>A0A6D2KJJ6</accession>
<proteinExistence type="predicted"/>
<keyword evidence="2" id="KW-1185">Reference proteome</keyword>
<feature type="non-terminal residue" evidence="1">
    <location>
        <position position="31"/>
    </location>
</feature>
<dbReference type="EMBL" id="CACVBM020001671">
    <property type="protein sequence ID" value="CAA7057053.1"/>
    <property type="molecule type" value="Genomic_DNA"/>
</dbReference>
<organism evidence="1 2">
    <name type="scientific">Microthlaspi erraticum</name>
    <dbReference type="NCBI Taxonomy" id="1685480"/>
    <lineage>
        <taxon>Eukaryota</taxon>
        <taxon>Viridiplantae</taxon>
        <taxon>Streptophyta</taxon>
        <taxon>Embryophyta</taxon>
        <taxon>Tracheophyta</taxon>
        <taxon>Spermatophyta</taxon>
        <taxon>Magnoliopsida</taxon>
        <taxon>eudicotyledons</taxon>
        <taxon>Gunneridae</taxon>
        <taxon>Pentapetalae</taxon>
        <taxon>rosids</taxon>
        <taxon>malvids</taxon>
        <taxon>Brassicales</taxon>
        <taxon>Brassicaceae</taxon>
        <taxon>Coluteocarpeae</taxon>
        <taxon>Microthlaspi</taxon>
    </lineage>
</organism>
<protein>
    <submittedName>
        <fullName evidence="1">Uncharacterized protein</fullName>
    </submittedName>
</protein>
<evidence type="ECO:0000313" key="2">
    <source>
        <dbReference type="Proteomes" id="UP000467841"/>
    </source>
</evidence>
<sequence>MEDLECLMARAAAPKALNELRRGLPNVWNFP</sequence>
<dbReference type="AlphaFoldDB" id="A0A6D2KJJ6"/>
<gene>
    <name evidence="1" type="ORF">MERR_LOCUS44289</name>
</gene>
<dbReference type="Proteomes" id="UP000467841">
    <property type="component" value="Unassembled WGS sequence"/>
</dbReference>
<comment type="caution">
    <text evidence="1">The sequence shown here is derived from an EMBL/GenBank/DDBJ whole genome shotgun (WGS) entry which is preliminary data.</text>
</comment>
<name>A0A6D2KJJ6_9BRAS</name>
<reference evidence="1" key="1">
    <citation type="submission" date="2020-01" db="EMBL/GenBank/DDBJ databases">
        <authorList>
            <person name="Mishra B."/>
        </authorList>
    </citation>
    <scope>NUCLEOTIDE SEQUENCE [LARGE SCALE GENOMIC DNA]</scope>
</reference>
<evidence type="ECO:0000313" key="1">
    <source>
        <dbReference type="EMBL" id="CAA7057053.1"/>
    </source>
</evidence>